<accession>A0A6A3ZDY0</accession>
<dbReference type="Proteomes" id="UP000476176">
    <property type="component" value="Unassembled WGS sequence"/>
</dbReference>
<protein>
    <submittedName>
        <fullName evidence="4">Uncharacterized protein</fullName>
    </submittedName>
</protein>
<evidence type="ECO:0000313" key="6">
    <source>
        <dbReference type="Proteomes" id="UP000440367"/>
    </source>
</evidence>
<comment type="caution">
    <text evidence="4">The sequence shown here is derived from an EMBL/GenBank/DDBJ whole genome shotgun (WGS) entry which is preliminary data.</text>
</comment>
<dbReference type="Proteomes" id="UP000440367">
    <property type="component" value="Unassembled WGS sequence"/>
</dbReference>
<evidence type="ECO:0000313" key="1">
    <source>
        <dbReference type="EMBL" id="KAE9011900.1"/>
    </source>
</evidence>
<evidence type="ECO:0000313" key="3">
    <source>
        <dbReference type="EMBL" id="KAE9234662.1"/>
    </source>
</evidence>
<evidence type="ECO:0000313" key="5">
    <source>
        <dbReference type="Proteomes" id="UP000433483"/>
    </source>
</evidence>
<sequence>MLNGGDRNSGAVAFVLEIQGRFLVIFAVRTNREWWMID</sequence>
<keyword evidence="5" id="KW-1185">Reference proteome</keyword>
<dbReference type="Proteomes" id="UP000433483">
    <property type="component" value="Unassembled WGS sequence"/>
</dbReference>
<evidence type="ECO:0000313" key="7">
    <source>
        <dbReference type="Proteomes" id="UP000460718"/>
    </source>
</evidence>
<dbReference type="EMBL" id="QXGD01000536">
    <property type="protein sequence ID" value="KAE9235051.1"/>
    <property type="molecule type" value="Genomic_DNA"/>
</dbReference>
<evidence type="ECO:0000313" key="8">
    <source>
        <dbReference type="Proteomes" id="UP000476176"/>
    </source>
</evidence>
<evidence type="ECO:0000313" key="4">
    <source>
        <dbReference type="EMBL" id="KAE9235051.1"/>
    </source>
</evidence>
<dbReference type="AlphaFoldDB" id="A0A6A3ZDY0"/>
<name>A0A6A3ZDY0_9STRA</name>
<dbReference type="EMBL" id="QXFW01000448">
    <property type="protein sequence ID" value="KAE9011900.1"/>
    <property type="molecule type" value="Genomic_DNA"/>
</dbReference>
<proteinExistence type="predicted"/>
<organism evidence="4 6">
    <name type="scientific">Phytophthora fragariae</name>
    <dbReference type="NCBI Taxonomy" id="53985"/>
    <lineage>
        <taxon>Eukaryota</taxon>
        <taxon>Sar</taxon>
        <taxon>Stramenopiles</taxon>
        <taxon>Oomycota</taxon>
        <taxon>Peronosporomycetes</taxon>
        <taxon>Peronosporales</taxon>
        <taxon>Peronosporaceae</taxon>
        <taxon>Phytophthora</taxon>
    </lineage>
</organism>
<gene>
    <name evidence="4" type="ORF">PF002_g11639</name>
    <name evidence="3" type="ORF">PF004_g9332</name>
    <name evidence="2" type="ORF">PF005_g10352</name>
    <name evidence="1" type="ORF">PF011_g9173</name>
</gene>
<dbReference type="EMBL" id="QXGB01000489">
    <property type="protein sequence ID" value="KAE9213061.1"/>
    <property type="molecule type" value="Genomic_DNA"/>
</dbReference>
<evidence type="ECO:0000313" key="2">
    <source>
        <dbReference type="EMBL" id="KAE9213061.1"/>
    </source>
</evidence>
<reference evidence="5 6" key="1">
    <citation type="submission" date="2018-08" db="EMBL/GenBank/DDBJ databases">
        <title>Genomic investigation of the strawberry pathogen Phytophthora fragariae indicates pathogenicity is determined by transcriptional variation in three key races.</title>
        <authorList>
            <person name="Adams T.M."/>
            <person name="Armitage A.D."/>
            <person name="Sobczyk M.K."/>
            <person name="Bates H.J."/>
            <person name="Dunwell J.M."/>
            <person name="Nellist C.F."/>
            <person name="Harrison R.J."/>
        </authorList>
    </citation>
    <scope>NUCLEOTIDE SEQUENCE [LARGE SCALE GENOMIC DNA]</scope>
    <source>
        <strain evidence="4 6">BC-1</strain>
        <strain evidence="3 8">BC-23</strain>
        <strain evidence="2 5">NOV-27</strain>
        <strain evidence="1 7">SCRP245</strain>
    </source>
</reference>
<dbReference type="Proteomes" id="UP000460718">
    <property type="component" value="Unassembled WGS sequence"/>
</dbReference>
<dbReference type="EMBL" id="QXGC01000454">
    <property type="protein sequence ID" value="KAE9234662.1"/>
    <property type="molecule type" value="Genomic_DNA"/>
</dbReference>